<organism evidence="1 2">
    <name type="scientific">Rhizobium leguminosarum</name>
    <dbReference type="NCBI Taxonomy" id="384"/>
    <lineage>
        <taxon>Bacteria</taxon>
        <taxon>Pseudomonadati</taxon>
        <taxon>Pseudomonadota</taxon>
        <taxon>Alphaproteobacteria</taxon>
        <taxon>Hyphomicrobiales</taxon>
        <taxon>Rhizobiaceae</taxon>
        <taxon>Rhizobium/Agrobacterium group</taxon>
        <taxon>Rhizobium</taxon>
    </lineage>
</organism>
<protein>
    <submittedName>
        <fullName evidence="1">DUF6538 domain-containing protein</fullName>
    </submittedName>
</protein>
<evidence type="ECO:0000313" key="2">
    <source>
        <dbReference type="Proteomes" id="UP000076193"/>
    </source>
</evidence>
<evidence type="ECO:0000313" key="1">
    <source>
        <dbReference type="EMBL" id="XKQ38543.1"/>
    </source>
</evidence>
<name>A0ACD5EZP6_RHILE</name>
<reference evidence="1" key="1">
    <citation type="submission" date="2024-10" db="EMBL/GenBank/DDBJ databases">
        <title>Strain of Rhizobium-related bacteria isolated fromm roots of Vavilovia formosa.</title>
        <authorList>
            <person name="Kimeklis A."/>
            <person name="Afonin A."/>
        </authorList>
    </citation>
    <scope>NUCLEOTIDE SEQUENCE</scope>
    <source>
        <strain evidence="1">Vaf12</strain>
    </source>
</reference>
<dbReference type="EMBL" id="CP171844">
    <property type="protein sequence ID" value="XKQ38543.1"/>
    <property type="molecule type" value="Genomic_DNA"/>
</dbReference>
<dbReference type="Proteomes" id="UP000076193">
    <property type="component" value="Chromosome"/>
</dbReference>
<accession>A0ACD5EZP6</accession>
<sequence>MAWKSISADKFLYLRDTCYYVRRRVPAEFRKAIGKEFLITSLKTSDFKEASRLATFVNADHQKRLDEAAGRLLPGENSRKFDDLTAHELEKIVTDWFSFSYRAAAISLASEDLYMPEPDEMDRPDDLHQRRQELNRHVHLLSIPNSPMHERLLGQVVLRLAQSNGIAFRRVKTGSMASRTEIIADRAGWRYRMFYDLIRRGVVELMRQEIGILAALPVNIDDPELYEVIQSPSRRSKRTVSLAELIEQFKSDPNRKNMRKKVEMDYKLLFRVMDEVIGHDRRLRDIERDDCREVRDLLLRLPSNSTKLYRGLTFIEAADQGAKDGRPTLSPVTVNSYVHKMSALFNYGVVEERMDKNPARKLGIEGHDHGEEDRHPFTAGQLEKIFSAPIYTGCQDDGRNWAKAGEQRPKGTKFWVPLIGLYQGMRLNEICQLRLEDIKRESEIDFFDIKPDTISEKSRTTQGDDQGGRRTKTASSRRRVPVHPKLEALGFLNFVAAQREAGKDRLFADLKKDGRGYYSDGFQKWFSRLLEKQGAKEEKTSFHSFRHNWADAMRLAGVPQERRRLIGGWKRTATDEKYGSDLPLTVIRDEIIKINYSIEALG</sequence>
<gene>
    <name evidence="1" type="ORF">A4A59_015535</name>
</gene>
<proteinExistence type="predicted"/>